<dbReference type="PANTHER" id="PTHR43861:SF3">
    <property type="entry name" value="PUTATIVE (AFU_ORTHOLOGUE AFUA_2G14390)-RELATED"/>
    <property type="match status" value="1"/>
</dbReference>
<dbReference type="InterPro" id="IPR029063">
    <property type="entry name" value="SAM-dependent_MTases_sf"/>
</dbReference>
<feature type="domain" description="Methyltransferase type 11" evidence="3">
    <location>
        <begin position="249"/>
        <end position="345"/>
    </location>
</feature>
<keyword evidence="2" id="KW-0175">Coiled coil</keyword>
<evidence type="ECO:0000313" key="5">
    <source>
        <dbReference type="Proteomes" id="UP000575898"/>
    </source>
</evidence>
<dbReference type="EMBL" id="JACHHY010000040">
    <property type="protein sequence ID" value="MBB5020521.1"/>
    <property type="molecule type" value="Genomic_DNA"/>
</dbReference>
<dbReference type="AlphaFoldDB" id="A0A840MZE7"/>
<sequence>MDVEGTINYKSLSDAYWQKLDRAGERSGDLTRIATLISETCGYGSAIDIGCGEGFLVAELLSQGIDAFGLDISSVVVERANSCWTSRFFEGSALSMPFPDTSFDVVVSTNCLEYLVPADVSVALREMFRVSSQYVFLQISTTHGLGDHSCRSVENRSWWEARCFEAGFRKHALYYRVNPYESLNQDGEQILILLEKVPVDALLNYDLSVLVEERLLHTDMLREVGRRSDAHCIRYHKAAEFIRPGDRVLDVACGLGYGSHILYTASQARSVLGVDLSDFGIAYASAHYGHADNIKFQVGDAQVLDFLPDHSIDFIAAFETIEHVPDPIAYLCELKRVLKPSGRVMVCAPNNWADETGKDPNPHHLHVYTWERLVAECGEFFLLEKGFLQTAGGAMKCHHADRKWIVAPVDQSPEEDAEWVLLMGMADPVAGEGVSYEETAWVLPTAPEFHVSAFARDYLNPWLVKGMVSIGMRAHSMPLLISMQERVLASADPESVDYGAALCGRVYAYVETAGRSVEALKDIESEIWRYAAIPNPSPHQLRWQVSLLFAGGEFARKQGRVGDAISYYTECIGRDVAAYSPLLGNKVVDAFYWLAVLSLSRHEESLARTYLLQSIFKSQQFVSGSWLNVIGKSETPLPFGLAELTQLLDKASRAAYMLAMIDGDRNRGGRLFQESMGFFERQLIDRDHRLNDMSQAVNKLLALVAEKEQTCRRFADEVIRQDAHAQVLAHKVAARDADAQELARQVAEKDMRAQELAQEVMKQDAHAQALARKVVARDADVQELARQVAEKDMRAQELAQEVMKQDAHAQALAREVAARDGDVQQLSGELVLARAEIVRQLEIIKKQDAILAYFRPRLWPEILRRMLRKS</sequence>
<dbReference type="Pfam" id="PF08241">
    <property type="entry name" value="Methyltransf_11"/>
    <property type="match status" value="2"/>
</dbReference>
<dbReference type="CDD" id="cd02440">
    <property type="entry name" value="AdoMet_MTases"/>
    <property type="match status" value="2"/>
</dbReference>
<keyword evidence="4" id="KW-0830">Ubiquinone</keyword>
<keyword evidence="1" id="KW-0808">Transferase</keyword>
<proteinExistence type="predicted"/>
<organism evidence="4 5">
    <name type="scientific">Chitinivorax tropicus</name>
    <dbReference type="NCBI Taxonomy" id="714531"/>
    <lineage>
        <taxon>Bacteria</taxon>
        <taxon>Pseudomonadati</taxon>
        <taxon>Pseudomonadota</taxon>
        <taxon>Betaproteobacteria</taxon>
        <taxon>Chitinivorax</taxon>
    </lineage>
</organism>
<dbReference type="SUPFAM" id="SSF53335">
    <property type="entry name" value="S-adenosyl-L-methionine-dependent methyltransferases"/>
    <property type="match status" value="2"/>
</dbReference>
<protein>
    <submittedName>
        <fullName evidence="4">Ubiquinone/menaquinone biosynthesis C-methylase UbiE</fullName>
    </submittedName>
</protein>
<comment type="caution">
    <text evidence="4">The sequence shown here is derived from an EMBL/GenBank/DDBJ whole genome shotgun (WGS) entry which is preliminary data.</text>
</comment>
<dbReference type="Proteomes" id="UP000575898">
    <property type="component" value="Unassembled WGS sequence"/>
</dbReference>
<dbReference type="GO" id="GO:0032259">
    <property type="term" value="P:methylation"/>
    <property type="evidence" value="ECO:0007669"/>
    <property type="project" value="UniProtKB-KW"/>
</dbReference>
<dbReference type="GO" id="GO:0008757">
    <property type="term" value="F:S-adenosylmethionine-dependent methyltransferase activity"/>
    <property type="evidence" value="ECO:0007669"/>
    <property type="project" value="InterPro"/>
</dbReference>
<dbReference type="Gene3D" id="3.40.50.150">
    <property type="entry name" value="Vaccinia Virus protein VP39"/>
    <property type="match status" value="2"/>
</dbReference>
<name>A0A840MZE7_9PROT</name>
<accession>A0A840MZE7</accession>
<reference evidence="4 5" key="1">
    <citation type="submission" date="2020-08" db="EMBL/GenBank/DDBJ databases">
        <title>Genomic Encyclopedia of Type Strains, Phase IV (KMG-IV): sequencing the most valuable type-strain genomes for metagenomic binning, comparative biology and taxonomic classification.</title>
        <authorList>
            <person name="Goeker M."/>
        </authorList>
    </citation>
    <scope>NUCLEOTIDE SEQUENCE [LARGE SCALE GENOMIC DNA]</scope>
    <source>
        <strain evidence="4 5">DSM 27165</strain>
    </source>
</reference>
<dbReference type="InterPro" id="IPR013216">
    <property type="entry name" value="Methyltransf_11"/>
</dbReference>
<keyword evidence="5" id="KW-1185">Reference proteome</keyword>
<evidence type="ECO:0000256" key="1">
    <source>
        <dbReference type="ARBA" id="ARBA00022679"/>
    </source>
</evidence>
<evidence type="ECO:0000313" key="4">
    <source>
        <dbReference type="EMBL" id="MBB5020521.1"/>
    </source>
</evidence>
<evidence type="ECO:0000259" key="3">
    <source>
        <dbReference type="Pfam" id="PF08241"/>
    </source>
</evidence>
<keyword evidence="4" id="KW-0489">Methyltransferase</keyword>
<feature type="coiled-coil region" evidence="2">
    <location>
        <begin position="739"/>
        <end position="815"/>
    </location>
</feature>
<feature type="domain" description="Methyltransferase type 11" evidence="3">
    <location>
        <begin position="47"/>
        <end position="130"/>
    </location>
</feature>
<dbReference type="PANTHER" id="PTHR43861">
    <property type="entry name" value="TRANS-ACONITATE 2-METHYLTRANSFERASE-RELATED"/>
    <property type="match status" value="1"/>
</dbReference>
<dbReference type="RefSeq" id="WP_184041904.1">
    <property type="nucleotide sequence ID" value="NZ_JACHHY010000040.1"/>
</dbReference>
<evidence type="ECO:0000256" key="2">
    <source>
        <dbReference type="SAM" id="Coils"/>
    </source>
</evidence>
<gene>
    <name evidence="4" type="ORF">HNQ59_003842</name>
</gene>